<feature type="domain" description="Manganese/iron superoxide dismutase C-terminal" evidence="2">
    <location>
        <begin position="211"/>
        <end position="252"/>
    </location>
</feature>
<reference evidence="3 4" key="1">
    <citation type="journal article" date="2018" name="MBio">
        <title>Comparative Genomics Reveals the Core Gene Toolbox for the Fungus-Insect Symbiosis.</title>
        <authorList>
            <person name="Wang Y."/>
            <person name="Stata M."/>
            <person name="Wang W."/>
            <person name="Stajich J.E."/>
            <person name="White M.M."/>
            <person name="Moncalvo J.M."/>
        </authorList>
    </citation>
    <scope>NUCLEOTIDE SEQUENCE [LARGE SCALE GENOMIC DNA]</scope>
    <source>
        <strain evidence="3 4">AUS-126-30</strain>
    </source>
</reference>
<dbReference type="PANTHER" id="PTHR43595">
    <property type="entry name" value="37S RIBOSOMAL PROTEIN S26, MITOCHONDRIAL"/>
    <property type="match status" value="1"/>
</dbReference>
<dbReference type="GO" id="GO:0046872">
    <property type="term" value="F:metal ion binding"/>
    <property type="evidence" value="ECO:0007669"/>
    <property type="project" value="InterPro"/>
</dbReference>
<dbReference type="PANTHER" id="PTHR43595:SF2">
    <property type="entry name" value="SMALL RIBOSOMAL SUBUNIT PROTEIN MS42"/>
    <property type="match status" value="1"/>
</dbReference>
<dbReference type="InterPro" id="IPR019832">
    <property type="entry name" value="Mn/Fe_SOD_C"/>
</dbReference>
<dbReference type="AlphaFoldDB" id="A0A2U1JEF8"/>
<dbReference type="GO" id="GO:0005737">
    <property type="term" value="C:cytoplasm"/>
    <property type="evidence" value="ECO:0007669"/>
    <property type="project" value="TreeGrafter"/>
</dbReference>
<accession>A0A2U1JEF8</accession>
<evidence type="ECO:0000259" key="2">
    <source>
        <dbReference type="Pfam" id="PF02777"/>
    </source>
</evidence>
<dbReference type="EMBL" id="MBFU01000013">
    <property type="protein sequence ID" value="PWA03471.1"/>
    <property type="molecule type" value="Genomic_DNA"/>
</dbReference>
<protein>
    <recommendedName>
        <fullName evidence="2">Manganese/iron superoxide dismutase C-terminal domain-containing protein</fullName>
    </recommendedName>
</protein>
<comment type="caution">
    <text evidence="3">The sequence shown here is derived from an EMBL/GenBank/DDBJ whole genome shotgun (WGS) entry which is preliminary data.</text>
</comment>
<dbReference type="InterPro" id="IPR036314">
    <property type="entry name" value="SOD_C_sf"/>
</dbReference>
<dbReference type="InterPro" id="IPR036324">
    <property type="entry name" value="Mn/Fe_SOD_N_sf"/>
</dbReference>
<comment type="function">
    <text evidence="1">Component of the mitochondrial ribosome (mitoribosome), a dedicated translation machinery responsible for the synthesis of mitochondrial genome-encoded proteins, including at least some of the essential transmembrane subunits of the mitochondrial respiratory chain. The mitoribosomes are attached to the mitochondrial inner membrane and translation products are cotranslationally integrated into the membrane.</text>
</comment>
<sequence>MNRIFSTSKFRITNGLIRFRSLHSVSPIPYLAENGIEPLFSSKTLDSLYNVRQKQLLKKVDELSLGTEFENKTLMEIITISSIYPEHAALYNYASQAWNTNFFLQQLTEKHHEPNMIVKQSFAAQFGSLEGFKNTFKAHALGIFGNGWTWLALDKDGKLYIKNTYNGGSLFSMLPSNSKGLLGVGNEEVLNIAVKRSEGRNSSVANVGNINSVVPLLGLNMWMDAYLPDFGYDREAYIESFWKVVNWDQLSQKLYKKE</sequence>
<dbReference type="GO" id="GO:0004784">
    <property type="term" value="F:superoxide dismutase activity"/>
    <property type="evidence" value="ECO:0007669"/>
    <property type="project" value="InterPro"/>
</dbReference>
<gene>
    <name evidence="3" type="ORF">BB558_000360</name>
</gene>
<dbReference type="Pfam" id="PF02777">
    <property type="entry name" value="Sod_Fe_C"/>
    <property type="match status" value="2"/>
</dbReference>
<dbReference type="SUPFAM" id="SSF46609">
    <property type="entry name" value="Fe,Mn superoxide dismutase (SOD), N-terminal domain"/>
    <property type="match status" value="1"/>
</dbReference>
<proteinExistence type="predicted"/>
<name>A0A2U1JEF8_SMIAN</name>
<evidence type="ECO:0000313" key="4">
    <source>
        <dbReference type="Proteomes" id="UP000245591"/>
    </source>
</evidence>
<feature type="domain" description="Manganese/iron superoxide dismutase C-terminal" evidence="2">
    <location>
        <begin position="118"/>
        <end position="170"/>
    </location>
</feature>
<dbReference type="Proteomes" id="UP000245591">
    <property type="component" value="Unassembled WGS sequence"/>
</dbReference>
<dbReference type="Gene3D" id="3.55.40.20">
    <property type="entry name" value="Iron/manganese superoxide dismutase, C-terminal domain"/>
    <property type="match status" value="1"/>
</dbReference>
<dbReference type="SUPFAM" id="SSF54719">
    <property type="entry name" value="Fe,Mn superoxide dismutase (SOD), C-terminal domain"/>
    <property type="match status" value="1"/>
</dbReference>
<keyword evidence="4" id="KW-1185">Reference proteome</keyword>
<evidence type="ECO:0000256" key="1">
    <source>
        <dbReference type="ARBA" id="ARBA00037226"/>
    </source>
</evidence>
<evidence type="ECO:0000313" key="3">
    <source>
        <dbReference type="EMBL" id="PWA03471.1"/>
    </source>
</evidence>
<organism evidence="3 4">
    <name type="scientific">Smittium angustum</name>
    <dbReference type="NCBI Taxonomy" id="133377"/>
    <lineage>
        <taxon>Eukaryota</taxon>
        <taxon>Fungi</taxon>
        <taxon>Fungi incertae sedis</taxon>
        <taxon>Zoopagomycota</taxon>
        <taxon>Kickxellomycotina</taxon>
        <taxon>Harpellomycetes</taxon>
        <taxon>Harpellales</taxon>
        <taxon>Legeriomycetaceae</taxon>
        <taxon>Smittium</taxon>
    </lineage>
</organism>